<protein>
    <submittedName>
        <fullName evidence="1">Uncharacterized protein</fullName>
    </submittedName>
</protein>
<gene>
    <name evidence="1" type="ordered locus">MM_2597</name>
</gene>
<dbReference type="PATRIC" id="fig|192952.21.peg.2983"/>
<evidence type="ECO:0000313" key="2">
    <source>
        <dbReference type="Proteomes" id="UP000000595"/>
    </source>
</evidence>
<dbReference type="AlphaFoldDB" id="Q8PTW4"/>
<dbReference type="EMBL" id="AE008384">
    <property type="protein sequence ID" value="AAM32293.1"/>
    <property type="molecule type" value="Genomic_DNA"/>
</dbReference>
<reference evidence="1 2" key="1">
    <citation type="journal article" date="2002" name="J. Mol. Microbiol. Biotechnol.">
        <title>The genome of Methanosarcina mazei: evidence for lateral gene transfer between Bacteria and Archaea.</title>
        <authorList>
            <person name="Deppenmeier U."/>
            <person name="Johann A."/>
            <person name="Hartsch T."/>
            <person name="Merkl R."/>
            <person name="Schmitz R.A."/>
            <person name="Martinez-Arias R."/>
            <person name="Henne A."/>
            <person name="Wiezer A."/>
            <person name="Baumer S."/>
            <person name="Jacobi C."/>
            <person name="Bruggemann H."/>
            <person name="Lienard T."/>
            <person name="Christmann A."/>
            <person name="Bomeke M."/>
            <person name="Steckel S."/>
            <person name="Bhattacharyya A."/>
            <person name="Lykidis A."/>
            <person name="Overbeek R."/>
            <person name="Klenk H.P."/>
            <person name="Gunsalus R.P."/>
            <person name="Fritz H.J."/>
            <person name="Gottschalk G."/>
        </authorList>
    </citation>
    <scope>NUCLEOTIDE SEQUENCE [LARGE SCALE GENOMIC DNA]</scope>
    <source>
        <strain evidence="2">ATCC BAA-159 / DSM 3647 / Goe1 / Go1 / JCM 11833 / OCM 88</strain>
    </source>
</reference>
<dbReference type="HOGENOM" id="CLU_1544219_0_0_2"/>
<evidence type="ECO:0000313" key="1">
    <source>
        <dbReference type="EMBL" id="AAM32293.1"/>
    </source>
</evidence>
<organism evidence="1 2">
    <name type="scientific">Methanosarcina mazei (strain ATCC BAA-159 / DSM 3647 / Goe1 / Go1 / JCM 11833 / OCM 88)</name>
    <name type="common">Methanosarcina frisia</name>
    <dbReference type="NCBI Taxonomy" id="192952"/>
    <lineage>
        <taxon>Archaea</taxon>
        <taxon>Methanobacteriati</taxon>
        <taxon>Methanobacteriota</taxon>
        <taxon>Stenosarchaea group</taxon>
        <taxon>Methanomicrobia</taxon>
        <taxon>Methanosarcinales</taxon>
        <taxon>Methanosarcinaceae</taxon>
        <taxon>Methanosarcina</taxon>
    </lineage>
</organism>
<dbReference type="eggNOG" id="arCOG01517">
    <property type="taxonomic scope" value="Archaea"/>
</dbReference>
<name>Q8PTW4_METMA</name>
<accession>Q8PTW4</accession>
<dbReference type="Proteomes" id="UP000000595">
    <property type="component" value="Chromosome"/>
</dbReference>
<dbReference type="KEGG" id="mma:MM_2597"/>
<proteinExistence type="predicted"/>
<sequence>MALNLMSFVLKDVPSQEIEKIIVSDRFAQFKMKIPVVLIGGPVVAYTEELNRILDADIIVPEYSDVGNAVGAVVGKGIKRVEILIKSAYTKDKKRLVLLFSPQGRETFGSYPEALEYAESLGRRLVMEYMTEAGLDKGRVQIEMSKKDIALSEAGTIPVESKLIFVGIGTPKV</sequence>